<protein>
    <submittedName>
        <fullName evidence="3">Enoyl-CoA hydratase</fullName>
        <ecNumber evidence="3">4.2.1.17</ecNumber>
    </submittedName>
</protein>
<dbReference type="InterPro" id="IPR029045">
    <property type="entry name" value="ClpP/crotonase-like_dom_sf"/>
</dbReference>
<dbReference type="PANTHER" id="PTHR43459">
    <property type="entry name" value="ENOYL-COA HYDRATASE"/>
    <property type="match status" value="1"/>
</dbReference>
<dbReference type="AlphaFoldDB" id="A0A7W6BNH6"/>
<dbReference type="SUPFAM" id="SSF52096">
    <property type="entry name" value="ClpP/crotonase"/>
    <property type="match status" value="1"/>
</dbReference>
<dbReference type="Pfam" id="PF00378">
    <property type="entry name" value="ECH_1"/>
    <property type="match status" value="1"/>
</dbReference>
<dbReference type="PANTHER" id="PTHR43459:SF3">
    <property type="entry name" value="ENOYL-COA HYDRATASE ECHA15 (ENOYL HYDRASE) (UNSATURATED ACYL-COA HYDRATASE) (CROTONASE)-RELATED"/>
    <property type="match status" value="1"/>
</dbReference>
<feature type="region of interest" description="Disordered" evidence="2">
    <location>
        <begin position="72"/>
        <end position="92"/>
    </location>
</feature>
<dbReference type="CDD" id="cd06558">
    <property type="entry name" value="crotonase-like"/>
    <property type="match status" value="1"/>
</dbReference>
<evidence type="ECO:0000313" key="4">
    <source>
        <dbReference type="Proteomes" id="UP000571950"/>
    </source>
</evidence>
<comment type="caution">
    <text evidence="3">The sequence shown here is derived from an EMBL/GenBank/DDBJ whole genome shotgun (WGS) entry which is preliminary data.</text>
</comment>
<sequence length="268" mass="29085">MPAIDPTSYEWIRIARDGEGVATLTLVNPRRKNAVTRPMHRELERVWEDVDADDDIRVAILTGEGDAFCAGTDLSAQDAENRSGRKGRPPTRGARRLFWNMLDAEKPIIAKVRGPAYGVGVNIALACDMVIAAESARFCDSHVRMGIAPGDGGAALFPLLLGFHRAKEYLMLGEPIDGRKAADIGLINHCVAEEELDGFVDGYARRLAAGAPLAISYAKMSVNLLLKQMTAGAFETSLAYDQLTLFTDDHQEGVAAFLEKRPPGFKGS</sequence>
<organism evidence="3 4">
    <name type="scientific">Sphingobium jiangsuense</name>
    <dbReference type="NCBI Taxonomy" id="870476"/>
    <lineage>
        <taxon>Bacteria</taxon>
        <taxon>Pseudomonadati</taxon>
        <taxon>Pseudomonadota</taxon>
        <taxon>Alphaproteobacteria</taxon>
        <taxon>Sphingomonadales</taxon>
        <taxon>Sphingomonadaceae</taxon>
        <taxon>Sphingobium</taxon>
    </lineage>
</organism>
<dbReference type="Gene3D" id="1.10.12.10">
    <property type="entry name" value="Lyase 2-enoyl-coa Hydratase, Chain A, domain 2"/>
    <property type="match status" value="1"/>
</dbReference>
<keyword evidence="3" id="KW-0456">Lyase</keyword>
<dbReference type="EMBL" id="JACIDT010000004">
    <property type="protein sequence ID" value="MBB3925853.1"/>
    <property type="molecule type" value="Genomic_DNA"/>
</dbReference>
<dbReference type="InterPro" id="IPR001753">
    <property type="entry name" value="Enoyl-CoA_hydra/iso"/>
</dbReference>
<dbReference type="RefSeq" id="WP_223177350.1">
    <property type="nucleotide sequence ID" value="NZ_BSPS01000094.1"/>
</dbReference>
<dbReference type="GO" id="GO:0004300">
    <property type="term" value="F:enoyl-CoA hydratase activity"/>
    <property type="evidence" value="ECO:0007669"/>
    <property type="project" value="UniProtKB-EC"/>
</dbReference>
<gene>
    <name evidence="3" type="ORF">GGR43_001568</name>
</gene>
<dbReference type="InterPro" id="IPR014748">
    <property type="entry name" value="Enoyl-CoA_hydra_C"/>
</dbReference>
<reference evidence="3 4" key="1">
    <citation type="submission" date="2020-08" db="EMBL/GenBank/DDBJ databases">
        <title>Genomic Encyclopedia of Type Strains, Phase IV (KMG-IV): sequencing the most valuable type-strain genomes for metagenomic binning, comparative biology and taxonomic classification.</title>
        <authorList>
            <person name="Goeker M."/>
        </authorList>
    </citation>
    <scope>NUCLEOTIDE SEQUENCE [LARGE SCALE GENOMIC DNA]</scope>
    <source>
        <strain evidence="3 4">DSM 26189</strain>
    </source>
</reference>
<evidence type="ECO:0000256" key="2">
    <source>
        <dbReference type="SAM" id="MobiDB-lite"/>
    </source>
</evidence>
<dbReference type="EC" id="4.2.1.17" evidence="3"/>
<proteinExistence type="inferred from homology"/>
<name>A0A7W6BNH6_9SPHN</name>
<dbReference type="Gene3D" id="3.90.226.10">
    <property type="entry name" value="2-enoyl-CoA Hydratase, Chain A, domain 1"/>
    <property type="match status" value="1"/>
</dbReference>
<dbReference type="Proteomes" id="UP000571950">
    <property type="component" value="Unassembled WGS sequence"/>
</dbReference>
<evidence type="ECO:0000313" key="3">
    <source>
        <dbReference type="EMBL" id="MBB3925853.1"/>
    </source>
</evidence>
<comment type="similarity">
    <text evidence="1">Belongs to the enoyl-CoA hydratase/isomerase family.</text>
</comment>
<accession>A0A7W6BNH6</accession>
<evidence type="ECO:0000256" key="1">
    <source>
        <dbReference type="ARBA" id="ARBA00005254"/>
    </source>
</evidence>
<keyword evidence="4" id="KW-1185">Reference proteome</keyword>